<evidence type="ECO:0000256" key="4">
    <source>
        <dbReference type="SAM" id="SignalP"/>
    </source>
</evidence>
<dbReference type="PROSITE" id="PS50106">
    <property type="entry name" value="PDZ"/>
    <property type="match status" value="1"/>
</dbReference>
<keyword evidence="2" id="KW-0645">Protease</keyword>
<evidence type="ECO:0000256" key="1">
    <source>
        <dbReference type="ARBA" id="ARBA00010541"/>
    </source>
</evidence>
<organism evidence="6 7">
    <name type="scientific">Lysobacter soli</name>
    <dbReference type="NCBI Taxonomy" id="453783"/>
    <lineage>
        <taxon>Bacteria</taxon>
        <taxon>Pseudomonadati</taxon>
        <taxon>Pseudomonadota</taxon>
        <taxon>Gammaproteobacteria</taxon>
        <taxon>Lysobacterales</taxon>
        <taxon>Lysobacteraceae</taxon>
        <taxon>Lysobacter</taxon>
    </lineage>
</organism>
<keyword evidence="2" id="KW-0720">Serine protease</keyword>
<feature type="domain" description="PDZ" evidence="5">
    <location>
        <begin position="96"/>
        <end position="184"/>
    </location>
</feature>
<dbReference type="InterPro" id="IPR001478">
    <property type="entry name" value="PDZ"/>
</dbReference>
<dbReference type="EMBL" id="QTJR01000011">
    <property type="protein sequence ID" value="RDY66137.1"/>
    <property type="molecule type" value="Genomic_DNA"/>
</dbReference>
<evidence type="ECO:0000256" key="3">
    <source>
        <dbReference type="SAM" id="MobiDB-lite"/>
    </source>
</evidence>
<feature type="compositionally biased region" description="Pro residues" evidence="3">
    <location>
        <begin position="359"/>
        <end position="375"/>
    </location>
</feature>
<dbReference type="RefSeq" id="WP_115843427.1">
    <property type="nucleotide sequence ID" value="NZ_QTJR01000011.1"/>
</dbReference>
<dbReference type="AlphaFoldDB" id="A0A3D8V9L8"/>
<feature type="region of interest" description="Disordered" evidence="3">
    <location>
        <begin position="338"/>
        <end position="406"/>
    </location>
</feature>
<dbReference type="PANTHER" id="PTHR22939:SF129">
    <property type="entry name" value="SERINE PROTEASE HTRA2, MITOCHONDRIAL"/>
    <property type="match status" value="1"/>
</dbReference>
<keyword evidence="7" id="KW-1185">Reference proteome</keyword>
<keyword evidence="4" id="KW-0732">Signal</keyword>
<dbReference type="Gene3D" id="2.30.42.10">
    <property type="match status" value="2"/>
</dbReference>
<feature type="compositionally biased region" description="Pro residues" evidence="3">
    <location>
        <begin position="341"/>
        <end position="353"/>
    </location>
</feature>
<dbReference type="InterPro" id="IPR036034">
    <property type="entry name" value="PDZ_sf"/>
</dbReference>
<feature type="chain" id="PRO_5017741264" evidence="4">
    <location>
        <begin position="26"/>
        <end position="406"/>
    </location>
</feature>
<evidence type="ECO:0000313" key="6">
    <source>
        <dbReference type="EMBL" id="RDY66137.1"/>
    </source>
</evidence>
<accession>A0A3D8V9L8</accession>
<name>A0A3D8V9L8_9GAMM</name>
<dbReference type="SMART" id="SM00228">
    <property type="entry name" value="PDZ"/>
    <property type="match status" value="2"/>
</dbReference>
<protein>
    <submittedName>
        <fullName evidence="6">PDZ domain-containing protein</fullName>
    </submittedName>
</protein>
<reference evidence="6 7" key="1">
    <citation type="submission" date="2018-08" db="EMBL/GenBank/DDBJ databases">
        <title>Lysobacter soli KCTC 22011, whole genome shotgun sequence.</title>
        <authorList>
            <person name="Zhang X."/>
            <person name="Feng G."/>
            <person name="Zhu H."/>
        </authorList>
    </citation>
    <scope>NUCLEOTIDE SEQUENCE [LARGE SCALE GENOMIC DNA]</scope>
    <source>
        <strain evidence="6 7">KCTC 22011</strain>
    </source>
</reference>
<evidence type="ECO:0000313" key="7">
    <source>
        <dbReference type="Proteomes" id="UP000256829"/>
    </source>
</evidence>
<keyword evidence="2" id="KW-0378">Hydrolase</keyword>
<dbReference type="Proteomes" id="UP000256829">
    <property type="component" value="Unassembled WGS sequence"/>
</dbReference>
<feature type="compositionally biased region" description="Pro residues" evidence="3">
    <location>
        <begin position="383"/>
        <end position="393"/>
    </location>
</feature>
<gene>
    <name evidence="6" type="ORF">DX912_14270</name>
</gene>
<comment type="similarity">
    <text evidence="1">Belongs to the peptidase S1C family.</text>
</comment>
<feature type="region of interest" description="Disordered" evidence="3">
    <location>
        <begin position="29"/>
        <end position="62"/>
    </location>
</feature>
<evidence type="ECO:0000256" key="2">
    <source>
        <dbReference type="ARBA" id="ARBA00022825"/>
    </source>
</evidence>
<evidence type="ECO:0000259" key="5">
    <source>
        <dbReference type="PROSITE" id="PS50106"/>
    </source>
</evidence>
<proteinExistence type="inferred from homology"/>
<comment type="caution">
    <text evidence="6">The sequence shown here is derived from an EMBL/GenBank/DDBJ whole genome shotgun (WGS) entry which is preliminary data.</text>
</comment>
<dbReference type="Pfam" id="PF13180">
    <property type="entry name" value="PDZ_2"/>
    <property type="match status" value="2"/>
</dbReference>
<dbReference type="SUPFAM" id="SSF50156">
    <property type="entry name" value="PDZ domain-like"/>
    <property type="match status" value="2"/>
</dbReference>
<dbReference type="PANTHER" id="PTHR22939">
    <property type="entry name" value="SERINE PROTEASE FAMILY S1C HTRA-RELATED"/>
    <property type="match status" value="1"/>
</dbReference>
<feature type="signal peptide" evidence="4">
    <location>
        <begin position="1"/>
        <end position="25"/>
    </location>
</feature>
<sequence>MIRTRNTTRLTATIALLLMCMGAGAQTPKADAERARQDAAKARQEAEHARQDASKARQDAERTRQIEAARADLNRAAQRYAELTRRHADFDRAQFEREFEKRFARQPVLGVVLSPDPKSGVRIAAVTPDSAAAKAGLRTGDVLTSIGDTRLDTGSPTARLEKARSRLRLLETGKTVALTYTRDGRTATARATPMLGDRLVVARDADGNPLARSMPMVAPQVRNELIRLDCEDDDSDCRLPLLSEAFRWNGLNLATVDAQLGRYFGADRGVLVLSTGADLAGLQTGDVIQRIDGKPVSSPREAMAALRDKPADSRVAVTYLRDRKSATTQITVPKTAMLRIPRPPMPPAPPAAPKAPGAPAVPAPPAAPAAPPALPKPAQVVTPPAPPAPPKAPEPPDDLVNYAISL</sequence>
<feature type="compositionally biased region" description="Basic and acidic residues" evidence="3">
    <location>
        <begin position="30"/>
        <end position="62"/>
    </location>
</feature>